<dbReference type="OrthoDB" id="273257at2759"/>
<feature type="non-terminal residue" evidence="1">
    <location>
        <position position="76"/>
    </location>
</feature>
<organism evidence="1 2">
    <name type="scientific">Ooceraea biroi</name>
    <name type="common">Clonal raider ant</name>
    <name type="synonym">Cerapachys biroi</name>
    <dbReference type="NCBI Taxonomy" id="2015173"/>
    <lineage>
        <taxon>Eukaryota</taxon>
        <taxon>Metazoa</taxon>
        <taxon>Ecdysozoa</taxon>
        <taxon>Arthropoda</taxon>
        <taxon>Hexapoda</taxon>
        <taxon>Insecta</taxon>
        <taxon>Pterygota</taxon>
        <taxon>Neoptera</taxon>
        <taxon>Endopterygota</taxon>
        <taxon>Hymenoptera</taxon>
        <taxon>Apocrita</taxon>
        <taxon>Aculeata</taxon>
        <taxon>Formicoidea</taxon>
        <taxon>Formicidae</taxon>
        <taxon>Dorylinae</taxon>
        <taxon>Ooceraea</taxon>
    </lineage>
</organism>
<evidence type="ECO:0000313" key="1">
    <source>
        <dbReference type="EMBL" id="EZA46554.1"/>
    </source>
</evidence>
<proteinExistence type="predicted"/>
<dbReference type="STRING" id="2015173.A0A026VUQ0"/>
<sequence length="76" mass="8532">MQVPVMLSAMPTPPNPIPVMVTGPDGSCRRESINMPLDAPSSFYAQNETTIEEHVERSKDQEDYDRVLQDINATLR</sequence>
<dbReference type="Proteomes" id="UP000053097">
    <property type="component" value="Unassembled WGS sequence"/>
</dbReference>
<evidence type="ECO:0000313" key="2">
    <source>
        <dbReference type="Proteomes" id="UP000053097"/>
    </source>
</evidence>
<name>A0A026VUQ0_OOCBI</name>
<keyword evidence="2" id="KW-1185">Reference proteome</keyword>
<gene>
    <name evidence="1" type="ORF">X777_00040</name>
</gene>
<protein>
    <submittedName>
        <fullName evidence="1">Uncharacterized protein</fullName>
    </submittedName>
</protein>
<dbReference type="EMBL" id="KK110584">
    <property type="protein sequence ID" value="EZA46554.1"/>
    <property type="molecule type" value="Genomic_DNA"/>
</dbReference>
<reference evidence="1 2" key="1">
    <citation type="journal article" date="2014" name="Curr. Biol.">
        <title>The genome of the clonal raider ant Cerapachys biroi.</title>
        <authorList>
            <person name="Oxley P.R."/>
            <person name="Ji L."/>
            <person name="Fetter-Pruneda I."/>
            <person name="McKenzie S.K."/>
            <person name="Li C."/>
            <person name="Hu H."/>
            <person name="Zhang G."/>
            <person name="Kronauer D.J."/>
        </authorList>
    </citation>
    <scope>NUCLEOTIDE SEQUENCE [LARGE SCALE GENOMIC DNA]</scope>
</reference>
<dbReference type="AlphaFoldDB" id="A0A026VUQ0"/>
<accession>A0A026VUQ0</accession>